<keyword evidence="3" id="KW-1185">Reference proteome</keyword>
<evidence type="ECO:0000313" key="2">
    <source>
        <dbReference type="EMBL" id="AEH23778.1"/>
    </source>
</evidence>
<reference evidence="2 3" key="1">
    <citation type="journal article" date="2011" name="J. Bacteriol.">
        <title>Complete genome sequence of the obligate piezophilic hyperthermophilic archaeon Pyrococcus yayanosii CH1.</title>
        <authorList>
            <person name="Jun X."/>
            <person name="Lupeng L."/>
            <person name="Minjuan X."/>
            <person name="Oger P."/>
            <person name="Fengping W."/>
            <person name="Jebbar M."/>
            <person name="Xiang X."/>
        </authorList>
    </citation>
    <scope>NUCLEOTIDE SEQUENCE [LARGE SCALE GENOMIC DNA]</scope>
    <source>
        <strain evidence="3">CH1 / JCM 16557</strain>
    </source>
</reference>
<dbReference type="STRING" id="529709.PYCH_00650"/>
<dbReference type="CDD" id="cd01048">
    <property type="entry name" value="Ferritin_like_AB2"/>
    <property type="match status" value="1"/>
</dbReference>
<dbReference type="InterPro" id="IPR009078">
    <property type="entry name" value="Ferritin-like_SF"/>
</dbReference>
<dbReference type="InterPro" id="IPR012347">
    <property type="entry name" value="Ferritin-like"/>
</dbReference>
<dbReference type="AlphaFoldDB" id="F8AIG8"/>
<evidence type="ECO:0000313" key="3">
    <source>
        <dbReference type="Proteomes" id="UP000008386"/>
    </source>
</evidence>
<accession>F8AIG8</accession>
<dbReference type="InterPro" id="IPR019243">
    <property type="entry name" value="DUF2202"/>
</dbReference>
<dbReference type="Pfam" id="PF09968">
    <property type="entry name" value="DUF2202"/>
    <property type="match status" value="1"/>
</dbReference>
<sequence>MEEVENMRKIWFGIGLIALLIGMSLGAVSAWRGQPGPNPYTSHGAVQTAPMLNRTLTSYYSDLSQEEIDSLLYMVEKEKLERDVYIKLYEKWGLPVFQNIANSEQRHMDAVLSLIEKYNLTAPETLDQVGVFQNEELQALYDQLVERGSQSVVDALKVGALIEETEIKDLEGWIAQTDNEDIKQVYENIMKGSENHLRAFAGQLEGLEVSYTAQVLPGEQVDEILTSVPDHGAGMKGAAVGMMGTCHCEARIQSGIVDGIANMFRHAWGWIRGFAKRIGMPL</sequence>
<dbReference type="HOGENOM" id="CLU_051317_0_1_2"/>
<dbReference type="EMBL" id="CP002779">
    <property type="protein sequence ID" value="AEH23778.1"/>
    <property type="molecule type" value="Genomic_DNA"/>
</dbReference>
<dbReference type="eggNOG" id="arCOG03957">
    <property type="taxonomic scope" value="Archaea"/>
</dbReference>
<proteinExistence type="predicted"/>
<feature type="domain" description="DUF2202" evidence="1">
    <location>
        <begin position="67"/>
        <end position="227"/>
    </location>
</feature>
<dbReference type="SUPFAM" id="SSF47240">
    <property type="entry name" value="Ferritin-like"/>
    <property type="match status" value="1"/>
</dbReference>
<dbReference type="Proteomes" id="UP000008386">
    <property type="component" value="Chromosome"/>
</dbReference>
<organism evidence="2 3">
    <name type="scientific">Pyrococcus yayanosii (strain CH1 / JCM 16557)</name>
    <dbReference type="NCBI Taxonomy" id="529709"/>
    <lineage>
        <taxon>Archaea</taxon>
        <taxon>Methanobacteriati</taxon>
        <taxon>Methanobacteriota</taxon>
        <taxon>Thermococci</taxon>
        <taxon>Thermococcales</taxon>
        <taxon>Thermococcaceae</taxon>
        <taxon>Pyrococcus</taxon>
    </lineage>
</organism>
<dbReference type="Gene3D" id="1.20.1260.10">
    <property type="match status" value="1"/>
</dbReference>
<protein>
    <submittedName>
        <fullName evidence="2">Domon domain protein</fullName>
    </submittedName>
</protein>
<gene>
    <name evidence="2" type="ordered locus">PYCH_00650</name>
</gene>
<dbReference type="KEGG" id="pya:PYCH_00650"/>
<name>F8AIG8_PYRYC</name>
<evidence type="ECO:0000259" key="1">
    <source>
        <dbReference type="Pfam" id="PF09968"/>
    </source>
</evidence>